<reference evidence="4 5" key="1">
    <citation type="submission" date="2014-12" db="EMBL/GenBank/DDBJ databases">
        <title>Draft genome sequences of 29 type strains of Enterococci.</title>
        <authorList>
            <person name="Zhong Z."/>
            <person name="Sun Z."/>
            <person name="Liu W."/>
            <person name="Zhang W."/>
            <person name="Zhang H."/>
        </authorList>
    </citation>
    <scope>NUCLEOTIDE SEQUENCE [LARGE SCALE GENOMIC DNA]</scope>
    <source>
        <strain evidence="4 5">DSM 17029</strain>
    </source>
</reference>
<dbReference type="STRING" id="214095.RU97_GL002053"/>
<evidence type="ECO:0000313" key="5">
    <source>
        <dbReference type="Proteomes" id="UP000181884"/>
    </source>
</evidence>
<dbReference type="AlphaFoldDB" id="A0A1L8RDW3"/>
<dbReference type="Proteomes" id="UP000181884">
    <property type="component" value="Unassembled WGS sequence"/>
</dbReference>
<evidence type="ECO:0000259" key="3">
    <source>
        <dbReference type="Pfam" id="PF13731"/>
    </source>
</evidence>
<evidence type="ECO:0000256" key="2">
    <source>
        <dbReference type="SAM" id="SignalP"/>
    </source>
</evidence>
<protein>
    <recommendedName>
        <fullName evidence="3">WxL domain-containing protein</fullName>
    </recommendedName>
</protein>
<proteinExistence type="predicted"/>
<feature type="chain" id="PRO_5009879773" description="WxL domain-containing protein" evidence="2">
    <location>
        <begin position="29"/>
        <end position="253"/>
    </location>
</feature>
<keyword evidence="5" id="KW-1185">Reference proteome</keyword>
<feature type="region of interest" description="Disordered" evidence="1">
    <location>
        <begin position="26"/>
        <end position="57"/>
    </location>
</feature>
<sequence length="253" mass="27048">MKNTHKIAGALLLSTLVLGVAMNSETKAAPEQTGEGKVEFTQNTDSLTPPITPPGTNEPEIIEPEPNTDPIPLKIVSVTDMDFGMKDILADGQDQTYPVLPFEAATKENPDETVTMAHFVRYQDVRVDGEANRHSITAALTDQFDNGGTKLTGADLVYKNAHLMTANNTATMPSAAALQTTFQLKEDGEAVPVLSNTEEGKGFGVFDIAFGEYVEGTDYDGVDLNVPGATVKKAGIYTATVTWTIEDARTPAP</sequence>
<dbReference type="EMBL" id="JXKH01000005">
    <property type="protein sequence ID" value="OJG17980.1"/>
    <property type="molecule type" value="Genomic_DNA"/>
</dbReference>
<dbReference type="Pfam" id="PF13731">
    <property type="entry name" value="WxL"/>
    <property type="match status" value="1"/>
</dbReference>
<dbReference type="RefSeq" id="WP_067393224.1">
    <property type="nucleotide sequence ID" value="NZ_JXKH01000005.1"/>
</dbReference>
<organism evidence="4 5">
    <name type="scientific">Enterococcus canis</name>
    <dbReference type="NCBI Taxonomy" id="214095"/>
    <lineage>
        <taxon>Bacteria</taxon>
        <taxon>Bacillati</taxon>
        <taxon>Bacillota</taxon>
        <taxon>Bacilli</taxon>
        <taxon>Lactobacillales</taxon>
        <taxon>Enterococcaceae</taxon>
        <taxon>Enterococcus</taxon>
    </lineage>
</organism>
<evidence type="ECO:0000313" key="4">
    <source>
        <dbReference type="EMBL" id="OJG17980.1"/>
    </source>
</evidence>
<evidence type="ECO:0000256" key="1">
    <source>
        <dbReference type="SAM" id="MobiDB-lite"/>
    </source>
</evidence>
<gene>
    <name evidence="4" type="ORF">RU97_GL002053</name>
</gene>
<feature type="domain" description="WxL" evidence="3">
    <location>
        <begin position="31"/>
        <end position="248"/>
    </location>
</feature>
<comment type="caution">
    <text evidence="4">The sequence shown here is derived from an EMBL/GenBank/DDBJ whole genome shotgun (WGS) entry which is preliminary data.</text>
</comment>
<keyword evidence="2" id="KW-0732">Signal</keyword>
<dbReference type="InterPro" id="IPR027994">
    <property type="entry name" value="WxL_dom"/>
</dbReference>
<name>A0A1L8RDW3_9ENTE</name>
<accession>A0A1L8RDW3</accession>
<feature type="signal peptide" evidence="2">
    <location>
        <begin position="1"/>
        <end position="28"/>
    </location>
</feature>